<evidence type="ECO:0000313" key="3">
    <source>
        <dbReference type="EMBL" id="KAK2548581.1"/>
    </source>
</evidence>
<accession>A0AAD9USR3</accession>
<dbReference type="GO" id="GO:0005634">
    <property type="term" value="C:nucleus"/>
    <property type="evidence" value="ECO:0007669"/>
    <property type="project" value="TreeGrafter"/>
</dbReference>
<dbReference type="InterPro" id="IPR050863">
    <property type="entry name" value="CenT-Element_Derived"/>
</dbReference>
<dbReference type="PROSITE" id="PS51253">
    <property type="entry name" value="HTH_CENPB"/>
    <property type="match status" value="1"/>
</dbReference>
<name>A0AAD9USR3_ACRCE</name>
<reference evidence="3" key="1">
    <citation type="journal article" date="2023" name="G3 (Bethesda)">
        <title>Whole genome assembly and annotation of the endangered Caribbean coral Acropora cervicornis.</title>
        <authorList>
            <person name="Selwyn J.D."/>
            <person name="Vollmer S.V."/>
        </authorList>
    </citation>
    <scope>NUCLEOTIDE SEQUENCE</scope>
    <source>
        <strain evidence="3">K2</strain>
    </source>
</reference>
<evidence type="ECO:0000313" key="4">
    <source>
        <dbReference type="Proteomes" id="UP001249851"/>
    </source>
</evidence>
<gene>
    <name evidence="3" type="ORF">P5673_031171</name>
</gene>
<dbReference type="GO" id="GO:0003677">
    <property type="term" value="F:DNA binding"/>
    <property type="evidence" value="ECO:0007669"/>
    <property type="project" value="UniProtKB-KW"/>
</dbReference>
<dbReference type="Pfam" id="PF03184">
    <property type="entry name" value="DDE_1"/>
    <property type="match status" value="1"/>
</dbReference>
<organism evidence="3 4">
    <name type="scientific">Acropora cervicornis</name>
    <name type="common">Staghorn coral</name>
    <dbReference type="NCBI Taxonomy" id="6130"/>
    <lineage>
        <taxon>Eukaryota</taxon>
        <taxon>Metazoa</taxon>
        <taxon>Cnidaria</taxon>
        <taxon>Anthozoa</taxon>
        <taxon>Hexacorallia</taxon>
        <taxon>Scleractinia</taxon>
        <taxon>Astrocoeniina</taxon>
        <taxon>Acroporidae</taxon>
        <taxon>Acropora</taxon>
    </lineage>
</organism>
<dbReference type="Pfam" id="PF03221">
    <property type="entry name" value="HTH_Tnp_Tc5"/>
    <property type="match status" value="1"/>
</dbReference>
<dbReference type="InterPro" id="IPR004875">
    <property type="entry name" value="DDE_SF_endonuclease_dom"/>
</dbReference>
<evidence type="ECO:0000259" key="2">
    <source>
        <dbReference type="PROSITE" id="PS51253"/>
    </source>
</evidence>
<dbReference type="PANTHER" id="PTHR19303:SF73">
    <property type="entry name" value="PROTEIN PDC2"/>
    <property type="match status" value="1"/>
</dbReference>
<feature type="domain" description="HTH CENPB-type" evidence="2">
    <location>
        <begin position="1"/>
        <end position="38"/>
    </location>
</feature>
<dbReference type="EMBL" id="JARQWQ010000143">
    <property type="protein sequence ID" value="KAK2548581.1"/>
    <property type="molecule type" value="Genomic_DNA"/>
</dbReference>
<dbReference type="Gene3D" id="1.10.10.60">
    <property type="entry name" value="Homeodomain-like"/>
    <property type="match status" value="1"/>
</dbReference>
<dbReference type="AlphaFoldDB" id="A0AAD9USR3"/>
<keyword evidence="4" id="KW-1185">Reference proteome</keyword>
<sequence>MSMEFATKVAEKRGYPEFKASSGWLTRFKERNNLSQHKLYDGSADVPEATVYSWKERLGSIIPGYEMQDIWNMDETDCFYRALLDKSLSEKAKKSKGGKKLTERLTVAFFVSATGERRKPVVIGKYANARCLKNINKDDLYSSQQKAWMTSDILHKLLSQLNISFKAQNRSILLFMDSAGCHPYDLKGRYSNIKLVFFPVNCTSKLKPLDLGIIQNFKVHYRKLLLRHVITLPTDHNCATDIAKTLEVLQAIRWMGTAWSKVENDTIIKCFAAARVSNTFSEAVIVSTVSGEEDPFADLDVLFCL</sequence>
<comment type="caution">
    <text evidence="3">The sequence shown here is derived from an EMBL/GenBank/DDBJ whole genome shotgun (WGS) entry which is preliminary data.</text>
</comment>
<dbReference type="InterPro" id="IPR006600">
    <property type="entry name" value="HTH_CenpB_DNA-bd_dom"/>
</dbReference>
<reference evidence="3" key="2">
    <citation type="journal article" date="2023" name="Science">
        <title>Genomic signatures of disease resistance in endangered staghorn corals.</title>
        <authorList>
            <person name="Vollmer S.V."/>
            <person name="Selwyn J.D."/>
            <person name="Despard B.A."/>
            <person name="Roesel C.L."/>
        </authorList>
    </citation>
    <scope>NUCLEOTIDE SEQUENCE</scope>
    <source>
        <strain evidence="3">K2</strain>
    </source>
</reference>
<dbReference type="PANTHER" id="PTHR19303">
    <property type="entry name" value="TRANSPOSON"/>
    <property type="match status" value="1"/>
</dbReference>
<keyword evidence="1" id="KW-0238">DNA-binding</keyword>
<proteinExistence type="predicted"/>
<protein>
    <submittedName>
        <fullName evidence="3">Tigger transposable element-derived protein 6</fullName>
    </submittedName>
</protein>
<evidence type="ECO:0000256" key="1">
    <source>
        <dbReference type="ARBA" id="ARBA00023125"/>
    </source>
</evidence>
<dbReference type="Proteomes" id="UP001249851">
    <property type="component" value="Unassembled WGS sequence"/>
</dbReference>